<keyword evidence="3" id="KW-1185">Reference proteome</keyword>
<organism evidence="2 3">
    <name type="scientific">Saxibacter everestensis</name>
    <dbReference type="NCBI Taxonomy" id="2909229"/>
    <lineage>
        <taxon>Bacteria</taxon>
        <taxon>Bacillati</taxon>
        <taxon>Actinomycetota</taxon>
        <taxon>Actinomycetes</taxon>
        <taxon>Micrococcales</taxon>
        <taxon>Brevibacteriaceae</taxon>
        <taxon>Saxibacter</taxon>
    </lineage>
</organism>
<evidence type="ECO:0000313" key="2">
    <source>
        <dbReference type="EMBL" id="WGW12442.1"/>
    </source>
</evidence>
<sequence length="268" mass="30164">MGAIRRPYETYLRVFEPISAHPELDVSSLSVARDELELESVKAANRRLLTIPVNPMPSEDLRAVLTIPVGVVGDEVLRVCPLQEQVRSWHALDALEEVWPESVVDLVAPRAVRKRAASERASWVLGEQETRVFTRMATWEIPLSWFVAVHSEDDQVDETDDRVRVRTPLLTAQARAEWALEILSDKLPDQEVTAEVGELVEWLESFDLDSFVELDYGGLAEQVWPDPSSVDVHDGIEALGEEDMSVAAASYHRFVKRWQQVAALARAS</sequence>
<proteinExistence type="predicted"/>
<accession>A0ABY8QTU6</accession>
<dbReference type="EMBL" id="CP090958">
    <property type="protein sequence ID" value="WGW12442.1"/>
    <property type="molecule type" value="Genomic_DNA"/>
</dbReference>
<evidence type="ECO:0000259" key="1">
    <source>
        <dbReference type="Pfam" id="PF26312"/>
    </source>
</evidence>
<dbReference type="RefSeq" id="WP_349639242.1">
    <property type="nucleotide sequence ID" value="NZ_CP090958.1"/>
</dbReference>
<gene>
    <name evidence="2" type="ORF">LWF01_01335</name>
</gene>
<dbReference type="InterPro" id="IPR058396">
    <property type="entry name" value="DUF8083"/>
</dbReference>
<name>A0ABY8QTU6_9MICO</name>
<dbReference type="Pfam" id="PF26312">
    <property type="entry name" value="DUF8083"/>
    <property type="match status" value="1"/>
</dbReference>
<dbReference type="Proteomes" id="UP001209083">
    <property type="component" value="Chromosome"/>
</dbReference>
<feature type="domain" description="DUF8083" evidence="1">
    <location>
        <begin position="8"/>
        <end position="264"/>
    </location>
</feature>
<reference evidence="2 3" key="1">
    <citation type="submission" date="2023-05" db="EMBL/GenBank/DDBJ databases">
        <title>Lithophilousrod everest ZFBP1038 complete genpme.</title>
        <authorList>
            <person name="Tian M."/>
        </authorList>
    </citation>
    <scope>NUCLEOTIDE SEQUENCE [LARGE SCALE GENOMIC DNA]</scope>
    <source>
        <strain evidence="2 3">ZFBP1038</strain>
    </source>
</reference>
<evidence type="ECO:0000313" key="3">
    <source>
        <dbReference type="Proteomes" id="UP001209083"/>
    </source>
</evidence>
<protein>
    <recommendedName>
        <fullName evidence="1">DUF8083 domain-containing protein</fullName>
    </recommendedName>
</protein>